<proteinExistence type="inferred from homology"/>
<dbReference type="OrthoDB" id="5445534at2"/>
<organism evidence="5 6">
    <name type="scientific">Clostridium aceticum</name>
    <dbReference type="NCBI Taxonomy" id="84022"/>
    <lineage>
        <taxon>Bacteria</taxon>
        <taxon>Bacillati</taxon>
        <taxon>Bacillota</taxon>
        <taxon>Clostridia</taxon>
        <taxon>Eubacteriales</taxon>
        <taxon>Clostridiaceae</taxon>
        <taxon>Clostridium</taxon>
    </lineage>
</organism>
<name>A0A0D8I854_9CLOT</name>
<dbReference type="Gene3D" id="3.40.50.1970">
    <property type="match status" value="1"/>
</dbReference>
<comment type="similarity">
    <text evidence="1">Belongs to the iron-containing alcohol dehydrogenase family.</text>
</comment>
<dbReference type="FunFam" id="3.40.50.1970:FF:000003">
    <property type="entry name" value="Alcohol dehydrogenase, iron-containing"/>
    <property type="match status" value="1"/>
</dbReference>
<dbReference type="GO" id="GO:0004022">
    <property type="term" value="F:alcohol dehydrogenase (NAD+) activity"/>
    <property type="evidence" value="ECO:0007669"/>
    <property type="project" value="UniProtKB-EC"/>
</dbReference>
<dbReference type="InterPro" id="IPR001670">
    <property type="entry name" value="ADH_Fe/GldA"/>
</dbReference>
<dbReference type="PATRIC" id="fig|84022.5.peg.846"/>
<evidence type="ECO:0000256" key="2">
    <source>
        <dbReference type="ARBA" id="ARBA00023002"/>
    </source>
</evidence>
<dbReference type="Proteomes" id="UP000035704">
    <property type="component" value="Chromosome"/>
</dbReference>
<keyword evidence="2 5" id="KW-0560">Oxidoreductase</keyword>
<gene>
    <name evidence="5" type="primary">adhB</name>
    <name evidence="5" type="ORF">CACET_c12170</name>
</gene>
<evidence type="ECO:0000256" key="1">
    <source>
        <dbReference type="ARBA" id="ARBA00007358"/>
    </source>
</evidence>
<keyword evidence="6" id="KW-1185">Reference proteome</keyword>
<dbReference type="InterPro" id="IPR056798">
    <property type="entry name" value="ADH_Fe_C"/>
</dbReference>
<accession>A0A0D8I854</accession>
<evidence type="ECO:0000313" key="6">
    <source>
        <dbReference type="Proteomes" id="UP000035704"/>
    </source>
</evidence>
<feature type="domain" description="Fe-containing alcohol dehydrogenase-like C-terminal" evidence="4">
    <location>
        <begin position="198"/>
        <end position="391"/>
    </location>
</feature>
<evidence type="ECO:0000259" key="3">
    <source>
        <dbReference type="Pfam" id="PF00465"/>
    </source>
</evidence>
<dbReference type="SUPFAM" id="SSF56796">
    <property type="entry name" value="Dehydroquinate synthase-like"/>
    <property type="match status" value="1"/>
</dbReference>
<dbReference type="PANTHER" id="PTHR11496">
    <property type="entry name" value="ALCOHOL DEHYDROGENASE"/>
    <property type="match status" value="1"/>
</dbReference>
<dbReference type="RefSeq" id="WP_044825381.1">
    <property type="nucleotide sequence ID" value="NZ_CP009687.1"/>
</dbReference>
<reference evidence="5 6" key="1">
    <citation type="submission" date="2014-10" db="EMBL/GenBank/DDBJ databases">
        <title>Genome sequence of Clostridium aceticum DSM 1496.</title>
        <authorList>
            <person name="Poehlein A."/>
            <person name="Schiel-Bengelsdorf B."/>
            <person name="Gottschalk G."/>
            <person name="Duerre P."/>
            <person name="Daniel R."/>
        </authorList>
    </citation>
    <scope>NUCLEOTIDE SEQUENCE [LARGE SCALE GENOMIC DNA]</scope>
    <source>
        <strain evidence="5 6">DSM 1496</strain>
    </source>
</reference>
<dbReference type="AlphaFoldDB" id="A0A0D8I854"/>
<feature type="domain" description="Alcohol dehydrogenase iron-type/glycerol dehydrogenase GldA" evidence="3">
    <location>
        <begin position="11"/>
        <end position="186"/>
    </location>
</feature>
<dbReference type="EMBL" id="CP009687">
    <property type="protein sequence ID" value="AKL94682.1"/>
    <property type="molecule type" value="Genomic_DNA"/>
</dbReference>
<dbReference type="Pfam" id="PF00465">
    <property type="entry name" value="Fe-ADH"/>
    <property type="match status" value="1"/>
</dbReference>
<dbReference type="Pfam" id="PF25137">
    <property type="entry name" value="ADH_Fe_C"/>
    <property type="match status" value="1"/>
</dbReference>
<dbReference type="GO" id="GO:0046872">
    <property type="term" value="F:metal ion binding"/>
    <property type="evidence" value="ECO:0007669"/>
    <property type="project" value="InterPro"/>
</dbReference>
<evidence type="ECO:0000259" key="4">
    <source>
        <dbReference type="Pfam" id="PF25137"/>
    </source>
</evidence>
<dbReference type="STRING" id="84022.CACET_c12170"/>
<dbReference type="PANTHER" id="PTHR11496:SF102">
    <property type="entry name" value="ALCOHOL DEHYDROGENASE 4"/>
    <property type="match status" value="1"/>
</dbReference>
<dbReference type="FunFam" id="1.20.1090.10:FF:000001">
    <property type="entry name" value="Aldehyde-alcohol dehydrogenase"/>
    <property type="match status" value="1"/>
</dbReference>
<evidence type="ECO:0000313" key="5">
    <source>
        <dbReference type="EMBL" id="AKL94682.1"/>
    </source>
</evidence>
<dbReference type="EC" id="1.1.1.1" evidence="5"/>
<protein>
    <submittedName>
        <fullName evidence="5">Alcohol dehydrogenase 2</fullName>
        <ecNumber evidence="5">1.1.1.1</ecNumber>
    </submittedName>
</protein>
<dbReference type="InterPro" id="IPR039697">
    <property type="entry name" value="Alcohol_dehydrogenase_Fe"/>
</dbReference>
<dbReference type="KEGG" id="cace:CACET_c12170"/>
<dbReference type="Gene3D" id="1.20.1090.10">
    <property type="entry name" value="Dehydroquinate synthase-like - alpha domain"/>
    <property type="match status" value="1"/>
</dbReference>
<sequence length="391" mass="43158">MAENTHNFYMPKTNLVGVGAIKDLPDEIKHLKIKKTLIVTDKNMISLGYVEMIERILKSLFISYDIFDGVLHSNPTVSFVEDGLKYFPNKLNVLARDYDFLISIGGGTNHDCAKAIATVATNGGSITDYEGWKKVTKPMIPLICINTTSGSGAEVTMFTVITDNSRKVKMLMGSPNMMPIMSVNDPMFMASMPKELTAGVGFDVITQAIESFLCTEASPITDGLALHALKIAIEYLPRAYENGNDLEAREKMMFASMMTGMTLNNSGLGYAHSLAHQLGGFYNEYHGNYDAVLLPFVLEYNAVSIPDERIIKIAEAMNITADKKSQALDKIIASLLKMRYDFKMPNGLAEMGVQEKDIQQMSQNALKDLTALVNPRQGTVEDIIDLFKAAM</sequence>